<feature type="signal peptide" evidence="1">
    <location>
        <begin position="1"/>
        <end position="22"/>
    </location>
</feature>
<reference evidence="3 4" key="1">
    <citation type="journal article" date="2011" name="J. Bacteriol.">
        <title>Genome sequence of 'Pedosphaera parvula' Ellin514, an aerobic Verrucomicrobial isolate from pasture soil.</title>
        <authorList>
            <person name="Kant R."/>
            <person name="van Passel M.W."/>
            <person name="Sangwan P."/>
            <person name="Palva A."/>
            <person name="Lucas S."/>
            <person name="Copeland A."/>
            <person name="Lapidus A."/>
            <person name="Glavina Del Rio T."/>
            <person name="Dalin E."/>
            <person name="Tice H."/>
            <person name="Bruce D."/>
            <person name="Goodwin L."/>
            <person name="Pitluck S."/>
            <person name="Chertkov O."/>
            <person name="Larimer F.W."/>
            <person name="Land M.L."/>
            <person name="Hauser L."/>
            <person name="Brettin T.S."/>
            <person name="Detter J.C."/>
            <person name="Han S."/>
            <person name="de Vos W.M."/>
            <person name="Janssen P.H."/>
            <person name="Smidt H."/>
        </authorList>
    </citation>
    <scope>NUCLEOTIDE SEQUENCE [LARGE SCALE GENOMIC DNA]</scope>
    <source>
        <strain evidence="3 4">Ellin514</strain>
    </source>
</reference>
<dbReference type="OrthoDB" id="177200at2"/>
<dbReference type="Pfam" id="PF13360">
    <property type="entry name" value="PQQ_2"/>
    <property type="match status" value="1"/>
</dbReference>
<dbReference type="EMBL" id="ABOX02000014">
    <property type="protein sequence ID" value="EEF60729.1"/>
    <property type="molecule type" value="Genomic_DNA"/>
</dbReference>
<dbReference type="PANTHER" id="PTHR34512">
    <property type="entry name" value="CELL SURFACE PROTEIN"/>
    <property type="match status" value="1"/>
</dbReference>
<dbReference type="STRING" id="320771.Cflav_PD3587"/>
<protein>
    <submittedName>
        <fullName evidence="3">Pyrrolo-quinoline quinone</fullName>
    </submittedName>
</protein>
<dbReference type="SMART" id="SM00564">
    <property type="entry name" value="PQQ"/>
    <property type="match status" value="4"/>
</dbReference>
<evidence type="ECO:0000259" key="2">
    <source>
        <dbReference type="Pfam" id="PF13360"/>
    </source>
</evidence>
<evidence type="ECO:0000313" key="4">
    <source>
        <dbReference type="Proteomes" id="UP000003688"/>
    </source>
</evidence>
<dbReference type="InterPro" id="IPR002372">
    <property type="entry name" value="PQQ_rpt_dom"/>
</dbReference>
<comment type="caution">
    <text evidence="3">The sequence shown here is derived from an EMBL/GenBank/DDBJ whole genome shotgun (WGS) entry which is preliminary data.</text>
</comment>
<keyword evidence="4" id="KW-1185">Reference proteome</keyword>
<dbReference type="AlphaFoldDB" id="B9XH94"/>
<gene>
    <name evidence="3" type="ORF">Cflav_PD3587</name>
</gene>
<dbReference type="SUPFAM" id="SSF50998">
    <property type="entry name" value="Quinoprotein alcohol dehydrogenase-like"/>
    <property type="match status" value="1"/>
</dbReference>
<feature type="chain" id="PRO_5002893210" evidence="1">
    <location>
        <begin position="23"/>
        <end position="445"/>
    </location>
</feature>
<keyword evidence="1" id="KW-0732">Signal</keyword>
<evidence type="ECO:0000256" key="1">
    <source>
        <dbReference type="SAM" id="SignalP"/>
    </source>
</evidence>
<dbReference type="InterPro" id="IPR015943">
    <property type="entry name" value="WD40/YVTN_repeat-like_dom_sf"/>
</dbReference>
<name>B9XH94_PEDPL</name>
<dbReference type="InterPro" id="IPR011047">
    <property type="entry name" value="Quinoprotein_ADH-like_sf"/>
</dbReference>
<organism evidence="3 4">
    <name type="scientific">Pedosphaera parvula (strain Ellin514)</name>
    <dbReference type="NCBI Taxonomy" id="320771"/>
    <lineage>
        <taxon>Bacteria</taxon>
        <taxon>Pseudomonadati</taxon>
        <taxon>Verrucomicrobiota</taxon>
        <taxon>Pedosphaerae</taxon>
        <taxon>Pedosphaerales</taxon>
        <taxon>Pedosphaeraceae</taxon>
        <taxon>Pedosphaera</taxon>
    </lineage>
</organism>
<dbReference type="Gene3D" id="2.40.10.480">
    <property type="match status" value="1"/>
</dbReference>
<evidence type="ECO:0000313" key="3">
    <source>
        <dbReference type="EMBL" id="EEF60729.1"/>
    </source>
</evidence>
<dbReference type="RefSeq" id="WP_007415188.1">
    <property type="nucleotide sequence ID" value="NZ_ABOX02000014.1"/>
</dbReference>
<dbReference type="PANTHER" id="PTHR34512:SF30">
    <property type="entry name" value="OUTER MEMBRANE PROTEIN ASSEMBLY FACTOR BAMB"/>
    <property type="match status" value="1"/>
</dbReference>
<accession>B9XH94</accession>
<sequence precursor="true">MSPNWRPILALTLSLISAPLFADDWPQWLGPERDAVWREKGIIEKFPAEGPSVRWRTPIGAGYSGPAVAKGRVYVIDRQLAKDAANPSNPFQRGEIPGTERILCLDESNGKILWQHEYDCPYTVSYPAGPRATPLVSDGKVYTLGTEGHLFCFNAKDGKVLWAHDFKKDYNIPTPLWGFSANPLLDGKKLICLVGGSNTTAVAFNTDSGKEIWHALTSKEPGYCPPTLITAGGKRQLIIWHPQAVNSLNPETGNVYWSHPCNIQSGMTIPTPRKMNDLLFFTCFYNGSMMFRLAPDKPDATLLWQSKKVSEKNTDALHCTMSTPFLEDGYIYGPCSYGQFRCLKADTGERIWETMKVTTHDEKEMRWANAFIVKNGDRFFLFNEKGDLIIAKLSPKGYEEISRAHILDPTNTAAGRDVVWTHPAFANRSAYIRNDKEIVCVKLTQ</sequence>
<proteinExistence type="predicted"/>
<dbReference type="InterPro" id="IPR018391">
    <property type="entry name" value="PQQ_b-propeller_rpt"/>
</dbReference>
<feature type="domain" description="Pyrrolo-quinoline quinone repeat" evidence="2">
    <location>
        <begin position="100"/>
        <end position="261"/>
    </location>
</feature>
<dbReference type="Proteomes" id="UP000003688">
    <property type="component" value="Unassembled WGS sequence"/>
</dbReference>
<dbReference type="Gene3D" id="2.130.10.10">
    <property type="entry name" value="YVTN repeat-like/Quinoprotein amine dehydrogenase"/>
    <property type="match status" value="1"/>
</dbReference>